<accession>A0A4Q7L5W6</accession>
<dbReference type="Proteomes" id="UP000294257">
    <property type="component" value="Unassembled WGS sequence"/>
</dbReference>
<keyword evidence="2" id="KW-1185">Reference proteome</keyword>
<reference evidence="1 2" key="1">
    <citation type="submission" date="2019-02" db="EMBL/GenBank/DDBJ databases">
        <title>Genomic Encyclopedia of Type Strains, Phase IV (KMG-IV): sequencing the most valuable type-strain genomes for metagenomic binning, comparative biology and taxonomic classification.</title>
        <authorList>
            <person name="Goeker M."/>
        </authorList>
    </citation>
    <scope>NUCLEOTIDE SEQUENCE [LARGE SCALE GENOMIC DNA]</scope>
    <source>
        <strain evidence="1 2">DSM 101727</strain>
    </source>
</reference>
<organism evidence="1 2">
    <name type="scientific">Herbihabitans rhizosphaerae</name>
    <dbReference type="NCBI Taxonomy" id="1872711"/>
    <lineage>
        <taxon>Bacteria</taxon>
        <taxon>Bacillati</taxon>
        <taxon>Actinomycetota</taxon>
        <taxon>Actinomycetes</taxon>
        <taxon>Pseudonocardiales</taxon>
        <taxon>Pseudonocardiaceae</taxon>
        <taxon>Herbihabitans</taxon>
    </lineage>
</organism>
<name>A0A4Q7L5W6_9PSEU</name>
<evidence type="ECO:0000313" key="2">
    <source>
        <dbReference type="Proteomes" id="UP000294257"/>
    </source>
</evidence>
<proteinExistence type="predicted"/>
<evidence type="ECO:0000313" key="1">
    <source>
        <dbReference type="EMBL" id="RZS44727.1"/>
    </source>
</evidence>
<protein>
    <submittedName>
        <fullName evidence="1">Uncharacterized protein</fullName>
    </submittedName>
</protein>
<sequence length="123" mass="13315">MSAANYQLRGPGIEIDYRTDGDQLTVRGFGGGLPDDGATFHKVTPTATDVGDIVEVVLRRIDRGGNSYRLTLFLPQVSLPQGGDTHDVTGTAVFTHDISGRFAEPHGVLQTYDVRPLTGVMWN</sequence>
<dbReference type="OrthoDB" id="4462436at2"/>
<comment type="caution">
    <text evidence="1">The sequence shown here is derived from an EMBL/GenBank/DDBJ whole genome shotgun (WGS) entry which is preliminary data.</text>
</comment>
<dbReference type="EMBL" id="SGWQ01000001">
    <property type="protein sequence ID" value="RZS44727.1"/>
    <property type="molecule type" value="Genomic_DNA"/>
</dbReference>
<gene>
    <name evidence="1" type="ORF">EV193_101604</name>
</gene>
<dbReference type="AlphaFoldDB" id="A0A4Q7L5W6"/>
<dbReference type="RefSeq" id="WP_130342373.1">
    <property type="nucleotide sequence ID" value="NZ_SGWQ01000001.1"/>
</dbReference>